<proteinExistence type="predicted"/>
<dbReference type="EMBL" id="CP045119">
    <property type="protein sequence ID" value="QIN82080.1"/>
    <property type="molecule type" value="Genomic_DNA"/>
</dbReference>
<dbReference type="KEGG" id="rub:GBA63_05060"/>
<name>A0A6G8Q6J7_9ACTN</name>
<dbReference type="InterPro" id="IPR011008">
    <property type="entry name" value="Dimeric_a/b-barrel"/>
</dbReference>
<dbReference type="RefSeq" id="WP_166174063.1">
    <property type="nucleotide sequence ID" value="NZ_CP045119.1"/>
</dbReference>
<dbReference type="Gene3D" id="3.30.70.100">
    <property type="match status" value="1"/>
</dbReference>
<dbReference type="InterPro" id="IPR014910">
    <property type="entry name" value="YdhR"/>
</dbReference>
<evidence type="ECO:0000313" key="1">
    <source>
        <dbReference type="EMBL" id="QIN82080.1"/>
    </source>
</evidence>
<dbReference type="SUPFAM" id="SSF54909">
    <property type="entry name" value="Dimeric alpha+beta barrel"/>
    <property type="match status" value="1"/>
</dbReference>
<keyword evidence="2" id="KW-1185">Reference proteome</keyword>
<accession>A0A6G8Q6J7</accession>
<dbReference type="Proteomes" id="UP000501452">
    <property type="component" value="Chromosome"/>
</dbReference>
<organism evidence="1 2">
    <name type="scientific">Rubrobacter tropicus</name>
    <dbReference type="NCBI Taxonomy" id="2653851"/>
    <lineage>
        <taxon>Bacteria</taxon>
        <taxon>Bacillati</taxon>
        <taxon>Actinomycetota</taxon>
        <taxon>Rubrobacteria</taxon>
        <taxon>Rubrobacterales</taxon>
        <taxon>Rubrobacteraceae</taxon>
        <taxon>Rubrobacter</taxon>
    </lineage>
</organism>
<evidence type="ECO:0008006" key="3">
    <source>
        <dbReference type="Google" id="ProtNLM"/>
    </source>
</evidence>
<evidence type="ECO:0000313" key="2">
    <source>
        <dbReference type="Proteomes" id="UP000501452"/>
    </source>
</evidence>
<dbReference type="Pfam" id="PF08803">
    <property type="entry name" value="ydhR"/>
    <property type="match status" value="1"/>
</dbReference>
<dbReference type="AlphaFoldDB" id="A0A6G8Q6J7"/>
<protein>
    <recommendedName>
        <fullName evidence="3">Monooxygenase</fullName>
    </recommendedName>
</protein>
<reference evidence="1 2" key="1">
    <citation type="submission" date="2019-10" db="EMBL/GenBank/DDBJ databases">
        <title>Rubrobacter sp nov SCSIO 52090 isolated from a deep-sea sediment in the South China Sea.</title>
        <authorList>
            <person name="Chen R.W."/>
        </authorList>
    </citation>
    <scope>NUCLEOTIDE SEQUENCE [LARGE SCALE GENOMIC DNA]</scope>
    <source>
        <strain evidence="1 2">SCSIO 52909</strain>
    </source>
</reference>
<sequence length="123" mass="13529">MHVQIITFGLAGLSDEEYRSNCEAIAPAFTQLPGLIGKTWLANAETNTYGGVYLWRDRRAMENYEASDIYRGMLANPHLVGVNARSFSVIEAATSVTSNLDGPDRYEPETRLQYAPGGAVFLP</sequence>
<gene>
    <name evidence="1" type="ORF">GBA63_05060</name>
</gene>